<dbReference type="InterPro" id="IPR050221">
    <property type="entry name" value="26S_Proteasome_ATPase"/>
</dbReference>
<dbReference type="PANTHER" id="PTHR23073">
    <property type="entry name" value="26S PROTEASOME REGULATORY SUBUNIT"/>
    <property type="match status" value="1"/>
</dbReference>
<dbReference type="Pfam" id="PF00004">
    <property type="entry name" value="AAA"/>
    <property type="match status" value="1"/>
</dbReference>
<accession>A0A559J3N8</accession>
<evidence type="ECO:0000256" key="3">
    <source>
        <dbReference type="ARBA" id="ARBA00022840"/>
    </source>
</evidence>
<comment type="similarity">
    <text evidence="1">Belongs to the AAA ATPase family.</text>
</comment>
<evidence type="ECO:0000256" key="1">
    <source>
        <dbReference type="ARBA" id="ARBA00006914"/>
    </source>
</evidence>
<sequence>MLARKNMRLFMKTRPDIAEVLEKVLNNTANSTRAFNDDMLSPLPVDMDSRLELLKRDYIDFESDPVWPEAVYSELEAIIKERERLSELTSRGLAPTRTVLFVGPPGVGKTLAARWLAYQLKRPLLTLDLAAVMSSYLGKTGNNIRAVINYAQRESSILLLDELDAIAKRRNDDSEVGELKRLVTVLLQAVDEWPADGLLIAATNHPELLDPAVWRRFERVIHFPVPSSADIAYTINSLISTEDEVMPKNLIEILSIALEGVSFSEVVRQLNIARRDSVIKQISLQQSFEELINKISLDIDRNKRIEFAVKLVHNGQSQRRASEITGISRDTIRKHMKTVGHKSEGVEH</sequence>
<keyword evidence="3" id="KW-0067">ATP-binding</keyword>
<dbReference type="SMART" id="SM00382">
    <property type="entry name" value="AAA"/>
    <property type="match status" value="1"/>
</dbReference>
<dbReference type="AlphaFoldDB" id="A0A559J3N8"/>
<dbReference type="CDD" id="cd19481">
    <property type="entry name" value="RecA-like_protease"/>
    <property type="match status" value="1"/>
</dbReference>
<name>A0A559J3N8_9BACL</name>
<evidence type="ECO:0000256" key="2">
    <source>
        <dbReference type="ARBA" id="ARBA00022741"/>
    </source>
</evidence>
<dbReference type="GO" id="GO:0016887">
    <property type="term" value="F:ATP hydrolysis activity"/>
    <property type="evidence" value="ECO:0007669"/>
    <property type="project" value="InterPro"/>
</dbReference>
<dbReference type="Proteomes" id="UP000318102">
    <property type="component" value="Unassembled WGS sequence"/>
</dbReference>
<keyword evidence="2" id="KW-0547">Nucleotide-binding</keyword>
<protein>
    <submittedName>
        <fullName evidence="5">AAA family ATPase</fullName>
    </submittedName>
</protein>
<dbReference type="Gene3D" id="3.40.50.300">
    <property type="entry name" value="P-loop containing nucleotide triphosphate hydrolases"/>
    <property type="match status" value="1"/>
</dbReference>
<dbReference type="OrthoDB" id="9806903at2"/>
<organism evidence="5 6">
    <name type="scientific">Paenibacillus agilis</name>
    <dbReference type="NCBI Taxonomy" id="3020863"/>
    <lineage>
        <taxon>Bacteria</taxon>
        <taxon>Bacillati</taxon>
        <taxon>Bacillota</taxon>
        <taxon>Bacilli</taxon>
        <taxon>Bacillales</taxon>
        <taxon>Paenibacillaceae</taxon>
        <taxon>Paenibacillus</taxon>
    </lineage>
</organism>
<dbReference type="GO" id="GO:0005524">
    <property type="term" value="F:ATP binding"/>
    <property type="evidence" value="ECO:0007669"/>
    <property type="project" value="UniProtKB-KW"/>
</dbReference>
<dbReference type="SUPFAM" id="SSF52540">
    <property type="entry name" value="P-loop containing nucleoside triphosphate hydrolases"/>
    <property type="match status" value="1"/>
</dbReference>
<dbReference type="InterPro" id="IPR003959">
    <property type="entry name" value="ATPase_AAA_core"/>
</dbReference>
<reference evidence="5 6" key="1">
    <citation type="submission" date="2019-07" db="EMBL/GenBank/DDBJ databases">
        <authorList>
            <person name="Kim J."/>
        </authorList>
    </citation>
    <scope>NUCLEOTIDE SEQUENCE [LARGE SCALE GENOMIC DNA]</scope>
    <source>
        <strain evidence="5 6">N4</strain>
    </source>
</reference>
<keyword evidence="6" id="KW-1185">Reference proteome</keyword>
<dbReference type="InterPro" id="IPR003593">
    <property type="entry name" value="AAA+_ATPase"/>
</dbReference>
<evidence type="ECO:0000313" key="5">
    <source>
        <dbReference type="EMBL" id="TVX94499.1"/>
    </source>
</evidence>
<proteinExistence type="inferred from homology"/>
<gene>
    <name evidence="5" type="ORF">FPZ44_00160</name>
</gene>
<evidence type="ECO:0000259" key="4">
    <source>
        <dbReference type="SMART" id="SM00382"/>
    </source>
</evidence>
<evidence type="ECO:0000313" key="6">
    <source>
        <dbReference type="Proteomes" id="UP000318102"/>
    </source>
</evidence>
<feature type="domain" description="AAA+ ATPase" evidence="4">
    <location>
        <begin position="95"/>
        <end position="227"/>
    </location>
</feature>
<comment type="caution">
    <text evidence="5">The sequence shown here is derived from an EMBL/GenBank/DDBJ whole genome shotgun (WGS) entry which is preliminary data.</text>
</comment>
<dbReference type="InterPro" id="IPR027417">
    <property type="entry name" value="P-loop_NTPase"/>
</dbReference>
<dbReference type="EMBL" id="VNJK01000001">
    <property type="protein sequence ID" value="TVX94499.1"/>
    <property type="molecule type" value="Genomic_DNA"/>
</dbReference>